<dbReference type="InterPro" id="IPR050745">
    <property type="entry name" value="Multifunctional_regulatory"/>
</dbReference>
<keyword evidence="2 3" id="KW-0040">ANK repeat</keyword>
<evidence type="ECO:0000256" key="3">
    <source>
        <dbReference type="PROSITE-ProRule" id="PRU00023"/>
    </source>
</evidence>
<dbReference type="Proteomes" id="UP000223968">
    <property type="component" value="Unassembled WGS sequence"/>
</dbReference>
<dbReference type="STRING" id="1447875.A0A2B7X5G3"/>
<protein>
    <submittedName>
        <fullName evidence="4">Uncharacterized protein</fullName>
    </submittedName>
</protein>
<dbReference type="SMART" id="SM00248">
    <property type="entry name" value="ANK"/>
    <property type="match status" value="4"/>
</dbReference>
<dbReference type="OrthoDB" id="4178675at2759"/>
<keyword evidence="1" id="KW-0677">Repeat</keyword>
<gene>
    <name evidence="4" type="ORF">AJ79_07163</name>
</gene>
<organism evidence="4 5">
    <name type="scientific">Helicocarpus griseus UAMH5409</name>
    <dbReference type="NCBI Taxonomy" id="1447875"/>
    <lineage>
        <taxon>Eukaryota</taxon>
        <taxon>Fungi</taxon>
        <taxon>Dikarya</taxon>
        <taxon>Ascomycota</taxon>
        <taxon>Pezizomycotina</taxon>
        <taxon>Eurotiomycetes</taxon>
        <taxon>Eurotiomycetidae</taxon>
        <taxon>Onygenales</taxon>
        <taxon>Ajellomycetaceae</taxon>
        <taxon>Helicocarpus</taxon>
    </lineage>
</organism>
<dbReference type="InterPro" id="IPR036770">
    <property type="entry name" value="Ankyrin_rpt-contain_sf"/>
</dbReference>
<dbReference type="PROSITE" id="PS50088">
    <property type="entry name" value="ANK_REPEAT"/>
    <property type="match status" value="2"/>
</dbReference>
<evidence type="ECO:0000313" key="5">
    <source>
        <dbReference type="Proteomes" id="UP000223968"/>
    </source>
</evidence>
<dbReference type="AlphaFoldDB" id="A0A2B7X5G3"/>
<evidence type="ECO:0000256" key="2">
    <source>
        <dbReference type="ARBA" id="ARBA00023043"/>
    </source>
</evidence>
<feature type="repeat" description="ANK" evidence="3">
    <location>
        <begin position="121"/>
        <end position="152"/>
    </location>
</feature>
<name>A0A2B7X5G3_9EURO</name>
<evidence type="ECO:0000313" key="4">
    <source>
        <dbReference type="EMBL" id="PGH04185.1"/>
    </source>
</evidence>
<accession>A0A2B7X5G3</accession>
<evidence type="ECO:0000256" key="1">
    <source>
        <dbReference type="ARBA" id="ARBA00022737"/>
    </source>
</evidence>
<dbReference type="InterPro" id="IPR002110">
    <property type="entry name" value="Ankyrin_rpt"/>
</dbReference>
<sequence length="192" mass="21438">MPCEENDSMIKLLLGRGADIEEKGRHPLFRTLWEANSLYEAVLGFPDQFLTRLLIENGANINFVDGISVTVLYQLLLEKGASVHSRNITQCTPLHYAARGKPEVIRLLLQYGADIEAKTALGRTPLHIAAKHSAENTKELIQRGAEMEAKNNYGKPPLHVALHSRVNRYEKGTIRCEVVQVLIENGADIEAR</sequence>
<dbReference type="GO" id="GO:0005737">
    <property type="term" value="C:cytoplasm"/>
    <property type="evidence" value="ECO:0007669"/>
    <property type="project" value="TreeGrafter"/>
</dbReference>
<dbReference type="PANTHER" id="PTHR24189:SF50">
    <property type="entry name" value="ANKYRIN REPEAT AND SOCS BOX PROTEIN 2"/>
    <property type="match status" value="1"/>
</dbReference>
<feature type="repeat" description="ANK" evidence="3">
    <location>
        <begin position="153"/>
        <end position="192"/>
    </location>
</feature>
<dbReference type="Gene3D" id="1.25.40.20">
    <property type="entry name" value="Ankyrin repeat-containing domain"/>
    <property type="match status" value="1"/>
</dbReference>
<reference evidence="4 5" key="1">
    <citation type="submission" date="2017-10" db="EMBL/GenBank/DDBJ databases">
        <title>Comparative genomics in systemic dimorphic fungi from Ajellomycetaceae.</title>
        <authorList>
            <person name="Munoz J.F."/>
            <person name="Mcewen J.G."/>
            <person name="Clay O.K."/>
            <person name="Cuomo C.A."/>
        </authorList>
    </citation>
    <scope>NUCLEOTIDE SEQUENCE [LARGE SCALE GENOMIC DNA]</scope>
    <source>
        <strain evidence="4 5">UAMH5409</strain>
    </source>
</reference>
<dbReference type="PRINTS" id="PR01415">
    <property type="entry name" value="ANKYRIN"/>
</dbReference>
<proteinExistence type="predicted"/>
<dbReference type="Pfam" id="PF00023">
    <property type="entry name" value="Ank"/>
    <property type="match status" value="1"/>
</dbReference>
<dbReference type="GO" id="GO:0005634">
    <property type="term" value="C:nucleus"/>
    <property type="evidence" value="ECO:0007669"/>
    <property type="project" value="TreeGrafter"/>
</dbReference>
<dbReference type="PANTHER" id="PTHR24189">
    <property type="entry name" value="MYOTROPHIN"/>
    <property type="match status" value="1"/>
</dbReference>
<dbReference type="SUPFAM" id="SSF48403">
    <property type="entry name" value="Ankyrin repeat"/>
    <property type="match status" value="1"/>
</dbReference>
<dbReference type="Pfam" id="PF12796">
    <property type="entry name" value="Ank_2"/>
    <property type="match status" value="1"/>
</dbReference>
<dbReference type="PROSITE" id="PS50297">
    <property type="entry name" value="ANK_REP_REGION"/>
    <property type="match status" value="1"/>
</dbReference>
<comment type="caution">
    <text evidence="4">The sequence shown here is derived from an EMBL/GenBank/DDBJ whole genome shotgun (WGS) entry which is preliminary data.</text>
</comment>
<keyword evidence="5" id="KW-1185">Reference proteome</keyword>
<dbReference type="EMBL" id="PDNB01000139">
    <property type="protein sequence ID" value="PGH04185.1"/>
    <property type="molecule type" value="Genomic_DNA"/>
</dbReference>